<gene>
    <name evidence="2" type="ORF">UFOPK3241_00954</name>
</gene>
<dbReference type="InterPro" id="IPR029044">
    <property type="entry name" value="Nucleotide-diphossugar_trans"/>
</dbReference>
<proteinExistence type="predicted"/>
<organism evidence="2">
    <name type="scientific">freshwater metagenome</name>
    <dbReference type="NCBI Taxonomy" id="449393"/>
    <lineage>
        <taxon>unclassified sequences</taxon>
        <taxon>metagenomes</taxon>
        <taxon>ecological metagenomes</taxon>
    </lineage>
</organism>
<dbReference type="InterPro" id="IPR050834">
    <property type="entry name" value="Glycosyltransf_2"/>
</dbReference>
<name>A0A6J7BFU8_9ZZZZ</name>
<dbReference type="EMBL" id="CAFAZX010000054">
    <property type="protein sequence ID" value="CAB4843941.1"/>
    <property type="molecule type" value="Genomic_DNA"/>
</dbReference>
<evidence type="ECO:0000259" key="1">
    <source>
        <dbReference type="Pfam" id="PF00535"/>
    </source>
</evidence>
<accession>A0A6J7BFU8</accession>
<reference evidence="2" key="1">
    <citation type="submission" date="2020-05" db="EMBL/GenBank/DDBJ databases">
        <authorList>
            <person name="Chiriac C."/>
            <person name="Salcher M."/>
            <person name="Ghai R."/>
            <person name="Kavagutti S V."/>
        </authorList>
    </citation>
    <scope>NUCLEOTIDE SEQUENCE</scope>
</reference>
<dbReference type="SUPFAM" id="SSF53448">
    <property type="entry name" value="Nucleotide-diphospho-sugar transferases"/>
    <property type="match status" value="1"/>
</dbReference>
<dbReference type="CDD" id="cd00761">
    <property type="entry name" value="Glyco_tranf_GTA_type"/>
    <property type="match status" value="1"/>
</dbReference>
<dbReference type="Pfam" id="PF00535">
    <property type="entry name" value="Glycos_transf_2"/>
    <property type="match status" value="1"/>
</dbReference>
<evidence type="ECO:0000313" key="2">
    <source>
        <dbReference type="EMBL" id="CAB4843941.1"/>
    </source>
</evidence>
<dbReference type="AlphaFoldDB" id="A0A6J7BFU8"/>
<sequence length="510" mass="57972">METMKSIPYRYNRPTNLDLVEKPTKTVAVIISCRDGQDKLNLTLASLAAQTYPQKLFAVYVIDDGSNPAIKLPKIRPSKTSIIKFGNSTTKWGKAEATNFGASKLKEEIFWFLDADMVLEPSHLAHHMKWHHEADDYLILGWKRFVQEWNYSPQELLTTLNSGAFQELHPVSEVKEQWEALVTNTDDLRSATLASFRTLVGATFSMTRKSWESVGGYNPEFKLGNDTELGWRTLINGLRYVPEREAHSWHLGLTRIETNRDLVIAHNRPIFANYIPGFGYMRKGSDFDFKVPDFEVLLDCRLMTSQSFHKVVKDLQSSVHTQARYRLMGPWEKLAGRYSVSDDPHEQLRAIYRSCFGDARFTFENLAGNEHLSVNEILSMVKVKATPFVFFTEGNPDEGVIFSGMHAHILSTGNGLEGVVDPLDQRTFIALAPALSRAQKVGGNLQENIQNGWGLRWQDVSQFDFGLPMPRPTVRQFLRMVLGSLKRLKNPGDLLRLAPKALKVLKLKKR</sequence>
<dbReference type="InterPro" id="IPR001173">
    <property type="entry name" value="Glyco_trans_2-like"/>
</dbReference>
<dbReference type="PANTHER" id="PTHR43685">
    <property type="entry name" value="GLYCOSYLTRANSFERASE"/>
    <property type="match status" value="1"/>
</dbReference>
<dbReference type="PANTHER" id="PTHR43685:SF3">
    <property type="entry name" value="SLR2126 PROTEIN"/>
    <property type="match status" value="1"/>
</dbReference>
<dbReference type="Gene3D" id="3.90.550.10">
    <property type="entry name" value="Spore Coat Polysaccharide Biosynthesis Protein SpsA, Chain A"/>
    <property type="match status" value="1"/>
</dbReference>
<protein>
    <submittedName>
        <fullName evidence="2">Unannotated protein</fullName>
    </submittedName>
</protein>
<feature type="domain" description="Glycosyltransferase 2-like" evidence="1">
    <location>
        <begin position="29"/>
        <end position="153"/>
    </location>
</feature>